<evidence type="ECO:0000313" key="1">
    <source>
        <dbReference type="EMBL" id="AFQ46149.1"/>
    </source>
</evidence>
<dbReference type="STRING" id="768704.Desmer_4337"/>
<organism evidence="1 2">
    <name type="scientific">Desulfosporosinus meridiei (strain ATCC BAA-275 / DSM 13257 / KCTC 12902 / NCIMB 13706 / S10)</name>
    <dbReference type="NCBI Taxonomy" id="768704"/>
    <lineage>
        <taxon>Bacteria</taxon>
        <taxon>Bacillati</taxon>
        <taxon>Bacillota</taxon>
        <taxon>Clostridia</taxon>
        <taxon>Eubacteriales</taxon>
        <taxon>Desulfitobacteriaceae</taxon>
        <taxon>Desulfosporosinus</taxon>
    </lineage>
</organism>
<dbReference type="EMBL" id="CP003629">
    <property type="protein sequence ID" value="AFQ46149.1"/>
    <property type="molecule type" value="Genomic_DNA"/>
</dbReference>
<dbReference type="InterPro" id="IPR001451">
    <property type="entry name" value="Hexapep"/>
</dbReference>
<reference evidence="1 2" key="1">
    <citation type="journal article" date="2012" name="J. Bacteriol.">
        <title>Complete genome sequences of Desulfosporosinus orientis DSM765T, Desulfosporosinus youngiae DSM17734T, Desulfosporosinus meridiei DSM13257T, and Desulfosporosinus acidiphilus DSM22704T.</title>
        <authorList>
            <person name="Pester M."/>
            <person name="Brambilla E."/>
            <person name="Alazard D."/>
            <person name="Rattei T."/>
            <person name="Weinmaier T."/>
            <person name="Han J."/>
            <person name="Lucas S."/>
            <person name="Lapidus A."/>
            <person name="Cheng J.F."/>
            <person name="Goodwin L."/>
            <person name="Pitluck S."/>
            <person name="Peters L."/>
            <person name="Ovchinnikova G."/>
            <person name="Teshima H."/>
            <person name="Detter J.C."/>
            <person name="Han C.S."/>
            <person name="Tapia R."/>
            <person name="Land M.L."/>
            <person name="Hauser L."/>
            <person name="Kyrpides N.C."/>
            <person name="Ivanova N.N."/>
            <person name="Pagani I."/>
            <person name="Huntmann M."/>
            <person name="Wei C.L."/>
            <person name="Davenport K.W."/>
            <person name="Daligault H."/>
            <person name="Chain P.S."/>
            <person name="Chen A."/>
            <person name="Mavromatis K."/>
            <person name="Markowitz V."/>
            <person name="Szeto E."/>
            <person name="Mikhailova N."/>
            <person name="Pati A."/>
            <person name="Wagner M."/>
            <person name="Woyke T."/>
            <person name="Ollivier B."/>
            <person name="Klenk H.P."/>
            <person name="Spring S."/>
            <person name="Loy A."/>
        </authorList>
    </citation>
    <scope>NUCLEOTIDE SEQUENCE [LARGE SCALE GENOMIC DNA]</scope>
    <source>
        <strain evidence="2">ATCC BAA-275 / DSM 13257 / NCIMB 13706 / S10</strain>
    </source>
</reference>
<dbReference type="Gene3D" id="2.160.10.10">
    <property type="entry name" value="Hexapeptide repeat proteins"/>
    <property type="match status" value="3"/>
</dbReference>
<dbReference type="SUPFAM" id="SSF51161">
    <property type="entry name" value="Trimeric LpxA-like enzymes"/>
    <property type="match status" value="2"/>
</dbReference>
<dbReference type="eggNOG" id="COG0110">
    <property type="taxonomic scope" value="Bacteria"/>
</dbReference>
<reference evidence="2" key="2">
    <citation type="submission" date="2012-08" db="EMBL/GenBank/DDBJ databases">
        <title>Finished genome of Desulfosporosinus meridiei DSM 13257.</title>
        <authorList>
            <person name="Huntemann M."/>
            <person name="Wei C.-L."/>
            <person name="Han J."/>
            <person name="Detter J.C."/>
            <person name="Han C."/>
            <person name="Davenport K."/>
            <person name="Daligault H."/>
            <person name="Erkkila T."/>
            <person name="Gu W."/>
            <person name="Munk A.C.C."/>
            <person name="Teshima H."/>
            <person name="Xu Y."/>
            <person name="Chain P."/>
            <person name="Tapia R."/>
            <person name="Chen A."/>
            <person name="Krypides N."/>
            <person name="Mavromatis K."/>
            <person name="Markowitz V."/>
            <person name="Szeto E."/>
            <person name="Ivanova N."/>
            <person name="Mikhailova N."/>
            <person name="Ovchinnikova G."/>
            <person name="Pagani I."/>
            <person name="Pati A."/>
            <person name="Goodwin L."/>
            <person name="Peters L."/>
            <person name="Pitluck S."/>
            <person name="Woyke T."/>
            <person name="Pester M."/>
            <person name="Spring S."/>
            <person name="Ollivier B."/>
            <person name="Rattei T."/>
            <person name="Klenk H.-P."/>
            <person name="Wagner M."/>
            <person name="Loy A."/>
        </authorList>
    </citation>
    <scope>NUCLEOTIDE SEQUENCE [LARGE SCALE GENOMIC DNA]</scope>
    <source>
        <strain evidence="2">ATCC BAA-275 / DSM 13257 / NCIMB 13706 / S10</strain>
    </source>
</reference>
<dbReference type="PANTHER" id="PTHR43300:SF4">
    <property type="entry name" value="ACYL-[ACYL-CARRIER-PROTEIN]--UDP-N-ACETYLGLUCOSAMINE O-ACYLTRANSFERASE"/>
    <property type="match status" value="1"/>
</dbReference>
<proteinExistence type="predicted"/>
<dbReference type="InterPro" id="IPR011004">
    <property type="entry name" value="Trimer_LpxA-like_sf"/>
</dbReference>
<dbReference type="Pfam" id="PF00132">
    <property type="entry name" value="Hexapep"/>
    <property type="match status" value="1"/>
</dbReference>
<protein>
    <recommendedName>
        <fullName evidence="3">UDP-3-O-(3-hydroxymyristoyl) glucosamine N-acyltransferase</fullName>
    </recommendedName>
</protein>
<name>J7J1B0_DESMD</name>
<dbReference type="PANTHER" id="PTHR43300">
    <property type="entry name" value="ACETYLTRANSFERASE"/>
    <property type="match status" value="1"/>
</dbReference>
<dbReference type="InterPro" id="IPR050179">
    <property type="entry name" value="Trans_hexapeptide_repeat"/>
</dbReference>
<evidence type="ECO:0008006" key="3">
    <source>
        <dbReference type="Google" id="ProtNLM"/>
    </source>
</evidence>
<dbReference type="CDD" id="cd03358">
    <property type="entry name" value="LbH_WxcM_N_like"/>
    <property type="match status" value="1"/>
</dbReference>
<gene>
    <name evidence="1" type="ordered locus">Desmer_4337</name>
</gene>
<sequence>MNHNLISHSATVPLTTTVGPFCVIGENVVLGENVILGVGCVLGDGARVEDGAEFGNYVSVGEGAVIGQGTRIGDHSTIYPKTILGQDGFIGSNSSIGRLPKASATSTVKAQSDLPSLQMSNGFTIGCSVVLYAGTTYADKAFIGDGTVVRERCSIGQNVVIGSGVVVENDTKIGQFTKIQTGSYITAYMEIEERVFIAPMVTTTNDNYMGRTEKRFKEIKGATIQRGARIGGGAILLPGVKVAPETFVAAGALVTKDTTEKRVIKGFPAKDLREVPEEELLP</sequence>
<dbReference type="OrthoDB" id="9782926at2"/>
<dbReference type="HOGENOM" id="CLU_051638_9_0_9"/>
<accession>J7J1B0</accession>
<evidence type="ECO:0000313" key="2">
    <source>
        <dbReference type="Proteomes" id="UP000005262"/>
    </source>
</evidence>
<dbReference type="KEGG" id="dmi:Desmer_4337"/>
<dbReference type="RefSeq" id="WP_014905055.1">
    <property type="nucleotide sequence ID" value="NC_018515.1"/>
</dbReference>
<dbReference type="eggNOG" id="COG1044">
    <property type="taxonomic scope" value="Bacteria"/>
</dbReference>
<dbReference type="Proteomes" id="UP000005262">
    <property type="component" value="Chromosome"/>
</dbReference>
<dbReference type="AlphaFoldDB" id="J7J1B0"/>
<keyword evidence="2" id="KW-1185">Reference proteome</keyword>